<organism evidence="14 15">
    <name type="scientific">Formosa undariae</name>
    <dbReference type="NCBI Taxonomy" id="1325436"/>
    <lineage>
        <taxon>Bacteria</taxon>
        <taxon>Pseudomonadati</taxon>
        <taxon>Bacteroidota</taxon>
        <taxon>Flavobacteriia</taxon>
        <taxon>Flavobacteriales</taxon>
        <taxon>Flavobacteriaceae</taxon>
        <taxon>Formosa</taxon>
    </lineage>
</organism>
<comment type="pathway">
    <text evidence="2 11">Cofactor biosynthesis; NAD(+) biosynthesis; iminoaspartate from L-aspartate (oxidase route): step 1/1.</text>
</comment>
<feature type="domain" description="FAD-dependent oxidoreductase 2 FAD-binding" evidence="12">
    <location>
        <begin position="7"/>
        <end position="393"/>
    </location>
</feature>
<comment type="caution">
    <text evidence="14">The sequence shown here is derived from an EMBL/GenBank/DDBJ whole genome shotgun (WGS) entry which is preliminary data.</text>
</comment>
<dbReference type="PIRSF" id="PIRSF000171">
    <property type="entry name" value="SDHA_APRA_LASPO"/>
    <property type="match status" value="1"/>
</dbReference>
<evidence type="ECO:0000256" key="8">
    <source>
        <dbReference type="ARBA" id="ARBA00023002"/>
    </source>
</evidence>
<evidence type="ECO:0000256" key="10">
    <source>
        <dbReference type="NCBIfam" id="TIGR00551"/>
    </source>
</evidence>
<dbReference type="InterPro" id="IPR015939">
    <property type="entry name" value="Fum_Rdtase/Succ_DH_flav-like_C"/>
</dbReference>
<dbReference type="NCBIfam" id="TIGR00551">
    <property type="entry name" value="nadB"/>
    <property type="match status" value="1"/>
</dbReference>
<dbReference type="InterPro" id="IPR036188">
    <property type="entry name" value="FAD/NAD-bd_sf"/>
</dbReference>
<evidence type="ECO:0000259" key="13">
    <source>
        <dbReference type="Pfam" id="PF02910"/>
    </source>
</evidence>
<evidence type="ECO:0000256" key="7">
    <source>
        <dbReference type="ARBA" id="ARBA00022827"/>
    </source>
</evidence>
<evidence type="ECO:0000259" key="12">
    <source>
        <dbReference type="Pfam" id="PF00890"/>
    </source>
</evidence>
<dbReference type="Gene3D" id="3.90.700.10">
    <property type="entry name" value="Succinate dehydrogenase/fumarate reductase flavoprotein, catalytic domain"/>
    <property type="match status" value="1"/>
</dbReference>
<evidence type="ECO:0000313" key="14">
    <source>
        <dbReference type="EMBL" id="MFB9053032.1"/>
    </source>
</evidence>
<keyword evidence="8 11" id="KW-0560">Oxidoreductase</keyword>
<dbReference type="InterPro" id="IPR037099">
    <property type="entry name" value="Fum_R/Succ_DH_flav-like_C_sf"/>
</dbReference>
<dbReference type="Proteomes" id="UP001589605">
    <property type="component" value="Unassembled WGS sequence"/>
</dbReference>
<dbReference type="PANTHER" id="PTHR42716:SF2">
    <property type="entry name" value="L-ASPARTATE OXIDASE, CHLOROPLASTIC"/>
    <property type="match status" value="1"/>
</dbReference>
<gene>
    <name evidence="14" type="primary">nadB</name>
    <name evidence="14" type="ORF">ACFFVB_08045</name>
</gene>
<dbReference type="Pfam" id="PF00890">
    <property type="entry name" value="FAD_binding_2"/>
    <property type="match status" value="1"/>
</dbReference>
<dbReference type="GO" id="GO:0008734">
    <property type="term" value="F:L-aspartate oxidase activity"/>
    <property type="evidence" value="ECO:0007669"/>
    <property type="project" value="UniProtKB-EC"/>
</dbReference>
<comment type="catalytic activity">
    <reaction evidence="9">
        <text>L-aspartate + O2 = iminosuccinate + H2O2</text>
        <dbReference type="Rhea" id="RHEA:25876"/>
        <dbReference type="ChEBI" id="CHEBI:15379"/>
        <dbReference type="ChEBI" id="CHEBI:16240"/>
        <dbReference type="ChEBI" id="CHEBI:29991"/>
        <dbReference type="ChEBI" id="CHEBI:77875"/>
        <dbReference type="EC" id="1.4.3.16"/>
    </reaction>
    <physiologicalReaction direction="left-to-right" evidence="9">
        <dbReference type="Rhea" id="RHEA:25877"/>
    </physiologicalReaction>
</comment>
<feature type="domain" description="Fumarate reductase/succinate dehydrogenase flavoprotein-like C-terminal" evidence="13">
    <location>
        <begin position="442"/>
        <end position="520"/>
    </location>
</feature>
<evidence type="ECO:0000256" key="4">
    <source>
        <dbReference type="ARBA" id="ARBA00012173"/>
    </source>
</evidence>
<accession>A0ABV5F0S4</accession>
<dbReference type="PRINTS" id="PR00368">
    <property type="entry name" value="FADPNR"/>
</dbReference>
<evidence type="ECO:0000256" key="5">
    <source>
        <dbReference type="ARBA" id="ARBA00022630"/>
    </source>
</evidence>
<dbReference type="SUPFAM" id="SSF46977">
    <property type="entry name" value="Succinate dehydrogenase/fumarate reductase flavoprotein C-terminal domain"/>
    <property type="match status" value="1"/>
</dbReference>
<dbReference type="EC" id="1.4.3.16" evidence="4 10"/>
<comment type="subcellular location">
    <subcellularLocation>
        <location evidence="11">Cytoplasm</location>
    </subcellularLocation>
</comment>
<dbReference type="InterPro" id="IPR005288">
    <property type="entry name" value="NadB"/>
</dbReference>
<dbReference type="SUPFAM" id="SSF56425">
    <property type="entry name" value="Succinate dehydrogenase/fumarate reductase flavoprotein, catalytic domain"/>
    <property type="match status" value="1"/>
</dbReference>
<keyword evidence="6 11" id="KW-0662">Pyridine nucleotide biosynthesis</keyword>
<dbReference type="Pfam" id="PF02910">
    <property type="entry name" value="Succ_DH_flav_C"/>
    <property type="match status" value="1"/>
</dbReference>
<dbReference type="Gene3D" id="1.20.58.100">
    <property type="entry name" value="Fumarate reductase/succinate dehydrogenase flavoprotein-like, C-terminal domain"/>
    <property type="match status" value="1"/>
</dbReference>
<evidence type="ECO:0000256" key="11">
    <source>
        <dbReference type="RuleBase" id="RU362049"/>
    </source>
</evidence>
<protein>
    <recommendedName>
        <fullName evidence="4 10">L-aspartate oxidase</fullName>
        <ecNumber evidence="4 10">1.4.3.16</ecNumber>
    </recommendedName>
</protein>
<evidence type="ECO:0000313" key="15">
    <source>
        <dbReference type="Proteomes" id="UP001589605"/>
    </source>
</evidence>
<evidence type="ECO:0000256" key="6">
    <source>
        <dbReference type="ARBA" id="ARBA00022642"/>
    </source>
</evidence>
<dbReference type="Gene3D" id="3.50.50.60">
    <property type="entry name" value="FAD/NAD(P)-binding domain"/>
    <property type="match status" value="1"/>
</dbReference>
<comment type="function">
    <text evidence="11">Catalyzes the oxidation of L-aspartate to iminoaspartate.</text>
</comment>
<dbReference type="InterPro" id="IPR027477">
    <property type="entry name" value="Succ_DH/fumarate_Rdtase_cat_sf"/>
</dbReference>
<dbReference type="EMBL" id="JBHMEZ010000003">
    <property type="protein sequence ID" value="MFB9053032.1"/>
    <property type="molecule type" value="Genomic_DNA"/>
</dbReference>
<comment type="similarity">
    <text evidence="3 11">Belongs to the FAD-dependent oxidoreductase 2 family. NadB subfamily.</text>
</comment>
<evidence type="ECO:0000256" key="9">
    <source>
        <dbReference type="ARBA" id="ARBA00048305"/>
    </source>
</evidence>
<evidence type="ECO:0000256" key="1">
    <source>
        <dbReference type="ARBA" id="ARBA00001974"/>
    </source>
</evidence>
<evidence type="ECO:0000256" key="2">
    <source>
        <dbReference type="ARBA" id="ARBA00004950"/>
    </source>
</evidence>
<dbReference type="PANTHER" id="PTHR42716">
    <property type="entry name" value="L-ASPARTATE OXIDASE"/>
    <property type="match status" value="1"/>
</dbReference>
<reference evidence="14 15" key="1">
    <citation type="submission" date="2024-09" db="EMBL/GenBank/DDBJ databases">
        <authorList>
            <person name="Sun Q."/>
            <person name="Mori K."/>
        </authorList>
    </citation>
    <scope>NUCLEOTIDE SEQUENCE [LARGE SCALE GENOMIC DNA]</scope>
    <source>
        <strain evidence="14 15">CECT 8286</strain>
    </source>
</reference>
<keyword evidence="15" id="KW-1185">Reference proteome</keyword>
<keyword evidence="5 11" id="KW-0285">Flavoprotein</keyword>
<sequence length="525" mass="58061">MSQNNTDYLILGSGVAGLTTAIRLAKSLPNKEILVVTKANKSESNTKYAQGGIAVVWDKLDSFEDHIEDTMIAGEYHNDREVVKMVIEEAPDCMRQLMSWGADFDYDGTGKFDLGKEGGHSANRIIHHKDITGLEIERTLLDQVASLENIKVLPYHFAIDLITDHQLKESGEDINNIRCYGAYIMNQKTNAIVPYIAGKTILCAGGIGQVYASTTNPLIATGDGIAMAYRALAKIRGMEFVQFHPTALFEPEQSPSFLISEAVRGFGAYLKNKKGERFMLAIDERGELAPRDIVARAIDNEIHTTGERHVYLDCTHLDYEAFIKHFPNINEKCLGIGIDIRKHMIPVVPACHYACGGVEVNKNGESTIEDLYAAGECTSTGLHGANRLASNSLLEALVYANHIADHIIENVDEVKPINVNAPDWNDDGTSTPKELILITHYRNTIQHIMSDLVAIVRTNSKLKEAAKHLRYVEDSTQDLYVGSKLSVQICELRNLNTIANLIVEQSAGRKKNMGGFYNSDLVIAE</sequence>
<comment type="cofactor">
    <cofactor evidence="1 11">
        <name>FAD</name>
        <dbReference type="ChEBI" id="CHEBI:57692"/>
    </cofactor>
</comment>
<proteinExistence type="inferred from homology"/>
<dbReference type="InterPro" id="IPR003953">
    <property type="entry name" value="FAD-dep_OxRdtase_2_FAD-bd"/>
</dbReference>
<evidence type="ECO:0000256" key="3">
    <source>
        <dbReference type="ARBA" id="ARBA00008562"/>
    </source>
</evidence>
<name>A0ABV5F0S4_9FLAO</name>
<dbReference type="SUPFAM" id="SSF51905">
    <property type="entry name" value="FAD/NAD(P)-binding domain"/>
    <property type="match status" value="1"/>
</dbReference>
<keyword evidence="7 11" id="KW-0274">FAD</keyword>
<dbReference type="RefSeq" id="WP_382382200.1">
    <property type="nucleotide sequence ID" value="NZ_JBHMEZ010000003.1"/>
</dbReference>